<proteinExistence type="predicted"/>
<dbReference type="PANTHER" id="PTHR42034">
    <property type="entry name" value="CHROMOSOME 7, WHOLE GENOME SHOTGUN SEQUENCE-RELATED"/>
    <property type="match status" value="1"/>
</dbReference>
<keyword evidence="2" id="KW-1185">Reference proteome</keyword>
<dbReference type="GeneID" id="36560863"/>
<protein>
    <recommendedName>
        <fullName evidence="3">CoA-dependent acyltransferase</fullName>
    </recommendedName>
</protein>
<dbReference type="Gene3D" id="3.30.559.30">
    <property type="entry name" value="Nonribosomal peptide synthetase, condensation domain"/>
    <property type="match status" value="1"/>
</dbReference>
<dbReference type="AlphaFoldDB" id="A0A2I2GDW2"/>
<dbReference type="Proteomes" id="UP000234275">
    <property type="component" value="Unassembled WGS sequence"/>
</dbReference>
<comment type="caution">
    <text evidence="1">The sequence shown here is derived from an EMBL/GenBank/DDBJ whole genome shotgun (WGS) entry which is preliminary data.</text>
</comment>
<organism evidence="1 2">
    <name type="scientific">Aspergillus steynii IBT 23096</name>
    <dbReference type="NCBI Taxonomy" id="1392250"/>
    <lineage>
        <taxon>Eukaryota</taxon>
        <taxon>Fungi</taxon>
        <taxon>Dikarya</taxon>
        <taxon>Ascomycota</taxon>
        <taxon>Pezizomycotina</taxon>
        <taxon>Eurotiomycetes</taxon>
        <taxon>Eurotiomycetidae</taxon>
        <taxon>Eurotiales</taxon>
        <taxon>Aspergillaceae</taxon>
        <taxon>Aspergillus</taxon>
        <taxon>Aspergillus subgen. Circumdati</taxon>
    </lineage>
</organism>
<dbReference type="PANTHER" id="PTHR42034:SF1">
    <property type="entry name" value="CONDENSATION DOMAIN-CONTAINING PROTEIN"/>
    <property type="match status" value="1"/>
</dbReference>
<dbReference type="InterPro" id="IPR023213">
    <property type="entry name" value="CAT-like_dom_sf"/>
</dbReference>
<dbReference type="VEuPathDB" id="FungiDB:P170DRAFT_474636"/>
<dbReference type="RefSeq" id="XP_024706391.1">
    <property type="nucleotide sequence ID" value="XM_024853165.1"/>
</dbReference>
<dbReference type="OrthoDB" id="2548233at2759"/>
<name>A0A2I2GDW2_9EURO</name>
<evidence type="ECO:0000313" key="1">
    <source>
        <dbReference type="EMBL" id="PLB51089.1"/>
    </source>
</evidence>
<dbReference type="Gene3D" id="3.30.559.10">
    <property type="entry name" value="Chloramphenicol acetyltransferase-like domain"/>
    <property type="match status" value="1"/>
</dbReference>
<gene>
    <name evidence="1" type="ORF">P170DRAFT_474636</name>
</gene>
<dbReference type="EMBL" id="MSFO01000003">
    <property type="protein sequence ID" value="PLB51089.1"/>
    <property type="molecule type" value="Genomic_DNA"/>
</dbReference>
<accession>A0A2I2GDW2</accession>
<sequence>MTSSRPPSSWLQVDETRYVRPLDALETLLSSVYINPLHPGFRTQDIVTSIRIRTSMSNGMLLQHARRAWEQMRHLHPMIAAEYDEKQQQYVYQSPISRREVEEWLEQSFIVDSGCFHHPARGHDYGRVPASDRPVLYYFQGEGRFVLRCPHIHADGTATGILLKDFLSELTTPRELEAGAFGDEIRNLPPGAIEAARIQVPSVTTEDTRLSSREMHIPTSGETLSPKPGRLQVLAFSETGTATILQRGRQTGLGLTALVHTALLKACKAMTRADSPPQDTHTSLTGFNLRDRCDPSLPDAIGARAFAPRASMWPYQVRVGDYWETAQALKVEYRSLAQSKDRILEASVPCLRKFLPAWLEKEPPFFASFIGDLSLLFGRSSGSLQVEEAWITLIPMTAMMYLVVQTFRGRLAVRLSYNEAYWRDEQVAEFLGRVKGELDRHVLTEGAVGVYRANGQTL</sequence>
<reference evidence="1 2" key="1">
    <citation type="submission" date="2016-12" db="EMBL/GenBank/DDBJ databases">
        <title>The genomes of Aspergillus section Nigri reveals drivers in fungal speciation.</title>
        <authorList>
            <consortium name="DOE Joint Genome Institute"/>
            <person name="Vesth T.C."/>
            <person name="Nybo J."/>
            <person name="Theobald S."/>
            <person name="Brandl J."/>
            <person name="Frisvad J.C."/>
            <person name="Nielsen K.F."/>
            <person name="Lyhne E.K."/>
            <person name="Kogle M.E."/>
            <person name="Kuo A."/>
            <person name="Riley R."/>
            <person name="Clum A."/>
            <person name="Nolan M."/>
            <person name="Lipzen A."/>
            <person name="Salamov A."/>
            <person name="Henrissat B."/>
            <person name="Wiebenga A."/>
            <person name="De Vries R.P."/>
            <person name="Grigoriev I.V."/>
            <person name="Mortensen U.H."/>
            <person name="Andersen M.R."/>
            <person name="Baker S.E."/>
        </authorList>
    </citation>
    <scope>NUCLEOTIDE SEQUENCE [LARGE SCALE GENOMIC DNA]</scope>
    <source>
        <strain evidence="1 2">IBT 23096</strain>
    </source>
</reference>
<evidence type="ECO:0008006" key="3">
    <source>
        <dbReference type="Google" id="ProtNLM"/>
    </source>
</evidence>
<evidence type="ECO:0000313" key="2">
    <source>
        <dbReference type="Proteomes" id="UP000234275"/>
    </source>
</evidence>
<dbReference type="SUPFAM" id="SSF52777">
    <property type="entry name" value="CoA-dependent acyltransferases"/>
    <property type="match status" value="1"/>
</dbReference>